<comment type="caution">
    <text evidence="2">The sequence shown here is derived from an EMBL/GenBank/DDBJ whole genome shotgun (WGS) entry which is preliminary data.</text>
</comment>
<sequence>MKNIKPNSGSFSKEAAKFNSYAKQFNKKHSSNTVTSLLCAQRLTLLLSSSQPPTIIPTLYEIWDSCLLIALEIETDATLLNLLMTVITHPLFYENFSSDTSTNMYSLYRDHLKKTLDFVIKGLSRMTFDIVLPSAIYRGTVDSLHTELEKRTCSIDAERPVVVAQSKKKVSIFSRFKKGKDKALVMNVSAEFVPFSVKFFALAYFRFPSFRIKLTQYYTNLFQIKINYSPKKSLLKHFPTLLCWDEFDQKLKPMELEIDLSFLKNEKAFFIMTFREVVSVLEKHTTNKVLQWSTFNGFDVLLETYLKYYNTLDISDPYIHTIDGVIVTSVHPKMINFFMSYEVKRTNFFDPDDVLSTISDLEFFFDKLRNKVLLLKKEFDIKLFCNFIDKIIESENVITIQRILTLLYSYADLFSSRTRQYFFLDYLLDKQFNSLAYFWEENVISLFTQLLLFKGTFAKVKNIENNSLDEVEKKLYEVQENIDGITPLQLDIKIIKKVRRRFEKIRLEKLTHSQKNFIKSSKRLYEYFTEIYNDWQNSGSGVFPNLVFVHSIKEKDEVDVGNLF</sequence>
<dbReference type="VEuPathDB" id="AmoebaDB:EHI7A_012490"/>
<gene>
    <name evidence="2" type="ORF">CL6EHI_152900</name>
</gene>
<accession>A0A175JDT3</accession>
<dbReference type="VEuPathDB" id="AmoebaDB:EHI_152900"/>
<dbReference type="VEuPathDB" id="AmoebaDB:EHI8A_223040"/>
<dbReference type="VEuPathDB" id="AmoebaDB:KM1_190080"/>
<dbReference type="PANTHER" id="PTHR35397:SF1">
    <property type="entry name" value="ARMADILLO-LIKE HELICAL DOMAIN-CONTAINING PROTEIN"/>
    <property type="match status" value="1"/>
</dbReference>
<dbReference type="VEuPathDB" id="AmoebaDB:EHI8A_223030"/>
<evidence type="ECO:0000256" key="1">
    <source>
        <dbReference type="SAM" id="Phobius"/>
    </source>
</evidence>
<reference evidence="2 3" key="1">
    <citation type="submission" date="2016-05" db="EMBL/GenBank/DDBJ databases">
        <title>First whole genome sequencing of Entamoeba histolytica HM1:IMSS-clone-6.</title>
        <authorList>
            <person name="Mukherjee Avik.K."/>
            <person name="Izumyama S."/>
            <person name="Nakada-Tsukui K."/>
            <person name="Nozaki T."/>
        </authorList>
    </citation>
    <scope>NUCLEOTIDE SEQUENCE [LARGE SCALE GENOMIC DNA]</scope>
    <source>
        <strain evidence="2 3">HM1:IMSS clone 6</strain>
    </source>
</reference>
<evidence type="ECO:0000313" key="3">
    <source>
        <dbReference type="Proteomes" id="UP000078387"/>
    </source>
</evidence>
<dbReference type="VEuPathDB" id="AmoebaDB:EHI5A_006800"/>
<proteinExistence type="predicted"/>
<feature type="transmembrane region" description="Helical" evidence="1">
    <location>
        <begin position="184"/>
        <end position="205"/>
    </location>
</feature>
<dbReference type="InterPro" id="IPR013887">
    <property type="entry name" value="UPF0592"/>
</dbReference>
<keyword evidence="1" id="KW-0812">Transmembrane</keyword>
<keyword evidence="1" id="KW-0472">Membrane</keyword>
<dbReference type="VEuPathDB" id="AmoebaDB:EHI5A_006810"/>
<dbReference type="eggNOG" id="ENOG502RCET">
    <property type="taxonomic scope" value="Eukaryota"/>
</dbReference>
<protein>
    <submittedName>
        <fullName evidence="2">Uncharacterized protein</fullName>
    </submittedName>
</protein>
<dbReference type="Proteomes" id="UP000078387">
    <property type="component" value="Unassembled WGS sequence"/>
</dbReference>
<dbReference type="Pfam" id="PF08578">
    <property type="entry name" value="DUF1765"/>
    <property type="match status" value="1"/>
</dbReference>
<dbReference type="VEuPathDB" id="AmoebaDB:EHI7A_012500"/>
<dbReference type="AlphaFoldDB" id="A0A175JDT3"/>
<evidence type="ECO:0000313" key="2">
    <source>
        <dbReference type="EMBL" id="GAT91542.1"/>
    </source>
</evidence>
<dbReference type="VEuPathDB" id="AmoebaDB:EHI_152890"/>
<dbReference type="PANTHER" id="PTHR35397">
    <property type="entry name" value="C2 DOMAIN-CONTAINING PROTEIN-RELATED"/>
    <property type="match status" value="1"/>
</dbReference>
<dbReference type="EMBL" id="BDEQ01000001">
    <property type="protein sequence ID" value="GAT91542.1"/>
    <property type="molecule type" value="Genomic_DNA"/>
</dbReference>
<keyword evidence="1" id="KW-1133">Transmembrane helix</keyword>
<name>A0A175JDT3_ENTHI</name>
<organism evidence="2 3">
    <name type="scientific">Entamoeba histolytica</name>
    <dbReference type="NCBI Taxonomy" id="5759"/>
    <lineage>
        <taxon>Eukaryota</taxon>
        <taxon>Amoebozoa</taxon>
        <taxon>Evosea</taxon>
        <taxon>Archamoebae</taxon>
        <taxon>Mastigamoebida</taxon>
        <taxon>Entamoebidae</taxon>
        <taxon>Entamoeba</taxon>
    </lineage>
</organism>